<feature type="compositionally biased region" description="Basic and acidic residues" evidence="2">
    <location>
        <begin position="236"/>
        <end position="252"/>
    </location>
</feature>
<accession>A0ABQ8WRR4</accession>
<evidence type="ECO:0008006" key="5">
    <source>
        <dbReference type="Google" id="ProtNLM"/>
    </source>
</evidence>
<evidence type="ECO:0000256" key="2">
    <source>
        <dbReference type="SAM" id="MobiDB-lite"/>
    </source>
</evidence>
<keyword evidence="1" id="KW-0175">Coiled coil</keyword>
<keyword evidence="4" id="KW-1185">Reference proteome</keyword>
<protein>
    <recommendedName>
        <fullName evidence="5">Reticulocyte-binding protein 2-like protein a</fullName>
    </recommendedName>
</protein>
<proteinExistence type="predicted"/>
<evidence type="ECO:0000313" key="4">
    <source>
        <dbReference type="Proteomes" id="UP001220256"/>
    </source>
</evidence>
<feature type="compositionally biased region" description="Polar residues" evidence="2">
    <location>
        <begin position="141"/>
        <end position="160"/>
    </location>
</feature>
<dbReference type="Proteomes" id="UP001220256">
    <property type="component" value="Unassembled WGS sequence"/>
</dbReference>
<evidence type="ECO:0000313" key="3">
    <source>
        <dbReference type="EMBL" id="KAJ5275441.1"/>
    </source>
</evidence>
<organism evidence="3 4">
    <name type="scientific">Penicillium chrysogenum</name>
    <name type="common">Penicillium notatum</name>
    <dbReference type="NCBI Taxonomy" id="5076"/>
    <lineage>
        <taxon>Eukaryota</taxon>
        <taxon>Fungi</taxon>
        <taxon>Dikarya</taxon>
        <taxon>Ascomycota</taxon>
        <taxon>Pezizomycotina</taxon>
        <taxon>Eurotiomycetes</taxon>
        <taxon>Eurotiomycetidae</taxon>
        <taxon>Eurotiales</taxon>
        <taxon>Aspergillaceae</taxon>
        <taxon>Penicillium</taxon>
        <taxon>Penicillium chrysogenum species complex</taxon>
    </lineage>
</organism>
<dbReference type="EMBL" id="JAPVEB010000002">
    <property type="protein sequence ID" value="KAJ5275441.1"/>
    <property type="molecule type" value="Genomic_DNA"/>
</dbReference>
<reference evidence="3 4" key="1">
    <citation type="journal article" date="2023" name="IMA Fungus">
        <title>Comparative genomic study of the Penicillium genus elucidates a diverse pangenome and 15 lateral gene transfer events.</title>
        <authorList>
            <person name="Petersen C."/>
            <person name="Sorensen T."/>
            <person name="Nielsen M.R."/>
            <person name="Sondergaard T.E."/>
            <person name="Sorensen J.L."/>
            <person name="Fitzpatrick D.A."/>
            <person name="Frisvad J.C."/>
            <person name="Nielsen K.L."/>
        </authorList>
    </citation>
    <scope>NUCLEOTIDE SEQUENCE [LARGE SCALE GENOMIC DNA]</scope>
    <source>
        <strain evidence="3 4">IBT 3361</strain>
    </source>
</reference>
<sequence length="368" mass="43925">MASKDRKYRLWYVPHDMSFRQRRRRFWDKFGEYQVVRANYNVKNDWYCKHSYFNYPDAESYHYINVTGWYYSMNPDGSEETLHMKKKEALFGPPDSDTWENWSNVVPWDELPAIPDRCIERFSCPGPLIWSEIDRREREQAATQRTESQYQGVIETTDNTTYGQHRVESCKNDDVLDHRCNSLDPEQPSELGMPNVDEDVMPTTARDISVKSEDNTSEDENEAAKHTSVKPKPSHRKVEEPEKEPEEHGELKKQKKRKSEQAGEHRAKKMRTGEEEIERPDEQDSREKPEERKIGNKELEEKLRRKLEQKLKRKLGMKIEEKLRRKLEQKLERKLGLKLEEKLEKKLKKKLEKRLEKQKQREAQGEAS</sequence>
<feature type="region of interest" description="Disordered" evidence="2">
    <location>
        <begin position="139"/>
        <end position="160"/>
    </location>
</feature>
<feature type="compositionally biased region" description="Basic and acidic residues" evidence="2">
    <location>
        <begin position="280"/>
        <end position="301"/>
    </location>
</feature>
<feature type="coiled-coil region" evidence="1">
    <location>
        <begin position="320"/>
        <end position="368"/>
    </location>
</feature>
<evidence type="ECO:0000256" key="1">
    <source>
        <dbReference type="SAM" id="Coils"/>
    </source>
</evidence>
<comment type="caution">
    <text evidence="3">The sequence shown here is derived from an EMBL/GenBank/DDBJ whole genome shotgun (WGS) entry which is preliminary data.</text>
</comment>
<gene>
    <name evidence="3" type="ORF">N7505_003986</name>
</gene>
<name>A0ABQ8WRR4_PENCH</name>
<feature type="region of interest" description="Disordered" evidence="2">
    <location>
        <begin position="178"/>
        <end position="301"/>
    </location>
</feature>